<dbReference type="Proteomes" id="UP001292094">
    <property type="component" value="Unassembled WGS sequence"/>
</dbReference>
<gene>
    <name evidence="2" type="ORF">Pmani_035322</name>
</gene>
<evidence type="ECO:0000313" key="2">
    <source>
        <dbReference type="EMBL" id="KAK4291872.1"/>
    </source>
</evidence>
<proteinExistence type="predicted"/>
<accession>A0AAE1TNJ8</accession>
<comment type="caution">
    <text evidence="2">The sequence shown here is derived from an EMBL/GenBank/DDBJ whole genome shotgun (WGS) entry which is preliminary data.</text>
</comment>
<sequence>MKLTSGALLSSCGPDRPVLPPGHSGQGGQGCWAAARSCHTHATRKGHPGPAGELGAAGCRVLREGGTLGRALVGGLHWHVTLSCTHNSPRVCFTGT</sequence>
<name>A0AAE1TNJ8_9EUCA</name>
<dbReference type="PROSITE" id="PS51257">
    <property type="entry name" value="PROKAR_LIPOPROTEIN"/>
    <property type="match status" value="1"/>
</dbReference>
<protein>
    <submittedName>
        <fullName evidence="2">Uncharacterized protein</fullName>
    </submittedName>
</protein>
<dbReference type="AlphaFoldDB" id="A0AAE1TNJ8"/>
<keyword evidence="3" id="KW-1185">Reference proteome</keyword>
<organism evidence="2 3">
    <name type="scientific">Petrolisthes manimaculis</name>
    <dbReference type="NCBI Taxonomy" id="1843537"/>
    <lineage>
        <taxon>Eukaryota</taxon>
        <taxon>Metazoa</taxon>
        <taxon>Ecdysozoa</taxon>
        <taxon>Arthropoda</taxon>
        <taxon>Crustacea</taxon>
        <taxon>Multicrustacea</taxon>
        <taxon>Malacostraca</taxon>
        <taxon>Eumalacostraca</taxon>
        <taxon>Eucarida</taxon>
        <taxon>Decapoda</taxon>
        <taxon>Pleocyemata</taxon>
        <taxon>Anomura</taxon>
        <taxon>Galatheoidea</taxon>
        <taxon>Porcellanidae</taxon>
        <taxon>Petrolisthes</taxon>
    </lineage>
</organism>
<feature type="region of interest" description="Disordered" evidence="1">
    <location>
        <begin position="1"/>
        <end position="31"/>
    </location>
</feature>
<dbReference type="EMBL" id="JAWZYT010005015">
    <property type="protein sequence ID" value="KAK4291872.1"/>
    <property type="molecule type" value="Genomic_DNA"/>
</dbReference>
<evidence type="ECO:0000256" key="1">
    <source>
        <dbReference type="SAM" id="MobiDB-lite"/>
    </source>
</evidence>
<reference evidence="2" key="1">
    <citation type="submission" date="2023-11" db="EMBL/GenBank/DDBJ databases">
        <title>Genome assemblies of two species of porcelain crab, Petrolisthes cinctipes and Petrolisthes manimaculis (Anomura: Porcellanidae).</title>
        <authorList>
            <person name="Angst P."/>
        </authorList>
    </citation>
    <scope>NUCLEOTIDE SEQUENCE</scope>
    <source>
        <strain evidence="2">PB745_02</strain>
        <tissue evidence="2">Gill</tissue>
    </source>
</reference>
<evidence type="ECO:0000313" key="3">
    <source>
        <dbReference type="Proteomes" id="UP001292094"/>
    </source>
</evidence>